<evidence type="ECO:0000256" key="8">
    <source>
        <dbReference type="ARBA" id="ARBA00023012"/>
    </source>
</evidence>
<evidence type="ECO:0000256" key="6">
    <source>
        <dbReference type="ARBA" id="ARBA00022777"/>
    </source>
</evidence>
<dbReference type="InterPro" id="IPR050595">
    <property type="entry name" value="Bact_response_regulator"/>
</dbReference>
<evidence type="ECO:0000313" key="12">
    <source>
        <dbReference type="Proteomes" id="UP000631421"/>
    </source>
</evidence>
<dbReference type="PROSITE" id="PS50110">
    <property type="entry name" value="RESPONSE_REGULATORY"/>
    <property type="match status" value="1"/>
</dbReference>
<dbReference type="Gene3D" id="3.40.50.2300">
    <property type="match status" value="1"/>
</dbReference>
<dbReference type="GO" id="GO:0005524">
    <property type="term" value="F:ATP binding"/>
    <property type="evidence" value="ECO:0007669"/>
    <property type="project" value="UniProtKB-KW"/>
</dbReference>
<keyword evidence="5" id="KW-0547">Nucleotide-binding</keyword>
<name>A0A926UUX5_9CYAN</name>
<comment type="caution">
    <text evidence="11">The sequence shown here is derived from an EMBL/GenBank/DDBJ whole genome shotgun (WGS) entry which is preliminary data.</text>
</comment>
<gene>
    <name evidence="11" type="ORF">H6F44_16205</name>
</gene>
<evidence type="ECO:0000256" key="7">
    <source>
        <dbReference type="ARBA" id="ARBA00022840"/>
    </source>
</evidence>
<keyword evidence="7" id="KW-0067">ATP-binding</keyword>
<dbReference type="EMBL" id="JACJPY010000061">
    <property type="protein sequence ID" value="MBD2151652.1"/>
    <property type="molecule type" value="Genomic_DNA"/>
</dbReference>
<feature type="domain" description="Response regulatory" evidence="10">
    <location>
        <begin position="7"/>
        <end position="123"/>
    </location>
</feature>
<sequence>MNHQNFQVLIVDDNEINRDMLARRLHRRDFQITMAVNGREAIDRVRQSPYDLILLDIMMPEVDGYTVLKFLKADPRLKNIPIIMISAIEEMDSVMKCMEIGADDYLTKPFDPDTLKAAINRCLANKLPTQNPPTNPPTMPIGRVNTALNISNAPKSVFSLPEETTRGTPTSRLTLDEVVLRIMQSRSINRKAYLYFSKAIFNTLFEHAGLTDQEVHQIRSVFEAIQSGKIKVVDG</sequence>
<evidence type="ECO:0000256" key="9">
    <source>
        <dbReference type="PROSITE-ProRule" id="PRU00169"/>
    </source>
</evidence>
<evidence type="ECO:0000256" key="2">
    <source>
        <dbReference type="ARBA" id="ARBA00012438"/>
    </source>
</evidence>
<evidence type="ECO:0000259" key="10">
    <source>
        <dbReference type="PROSITE" id="PS50110"/>
    </source>
</evidence>
<dbReference type="RefSeq" id="WP_190352068.1">
    <property type="nucleotide sequence ID" value="NZ_JACJPY010000061.1"/>
</dbReference>
<evidence type="ECO:0000256" key="5">
    <source>
        <dbReference type="ARBA" id="ARBA00022741"/>
    </source>
</evidence>
<dbReference type="GO" id="GO:0000160">
    <property type="term" value="P:phosphorelay signal transduction system"/>
    <property type="evidence" value="ECO:0007669"/>
    <property type="project" value="UniProtKB-KW"/>
</dbReference>
<dbReference type="EC" id="2.7.13.3" evidence="2"/>
<dbReference type="PANTHER" id="PTHR44591:SF3">
    <property type="entry name" value="RESPONSE REGULATORY DOMAIN-CONTAINING PROTEIN"/>
    <property type="match status" value="1"/>
</dbReference>
<evidence type="ECO:0000313" key="11">
    <source>
        <dbReference type="EMBL" id="MBD2151652.1"/>
    </source>
</evidence>
<dbReference type="Pfam" id="PF00072">
    <property type="entry name" value="Response_reg"/>
    <property type="match status" value="1"/>
</dbReference>
<organism evidence="11 12">
    <name type="scientific">Pseudanabaena cinerea FACHB-1277</name>
    <dbReference type="NCBI Taxonomy" id="2949581"/>
    <lineage>
        <taxon>Bacteria</taxon>
        <taxon>Bacillati</taxon>
        <taxon>Cyanobacteriota</taxon>
        <taxon>Cyanophyceae</taxon>
        <taxon>Pseudanabaenales</taxon>
        <taxon>Pseudanabaenaceae</taxon>
        <taxon>Pseudanabaena</taxon>
        <taxon>Pseudanabaena cinerea</taxon>
    </lineage>
</organism>
<dbReference type="Proteomes" id="UP000631421">
    <property type="component" value="Unassembled WGS sequence"/>
</dbReference>
<dbReference type="PANTHER" id="PTHR44591">
    <property type="entry name" value="STRESS RESPONSE REGULATOR PROTEIN 1"/>
    <property type="match status" value="1"/>
</dbReference>
<dbReference type="GO" id="GO:0004673">
    <property type="term" value="F:protein histidine kinase activity"/>
    <property type="evidence" value="ECO:0007669"/>
    <property type="project" value="UniProtKB-EC"/>
</dbReference>
<proteinExistence type="predicted"/>
<accession>A0A926UUX5</accession>
<evidence type="ECO:0000256" key="4">
    <source>
        <dbReference type="ARBA" id="ARBA00022679"/>
    </source>
</evidence>
<feature type="modified residue" description="4-aspartylphosphate" evidence="9">
    <location>
        <position position="56"/>
    </location>
</feature>
<keyword evidence="12" id="KW-1185">Reference proteome</keyword>
<keyword evidence="4" id="KW-0808">Transferase</keyword>
<dbReference type="SUPFAM" id="SSF52172">
    <property type="entry name" value="CheY-like"/>
    <property type="match status" value="1"/>
</dbReference>
<keyword evidence="6" id="KW-0418">Kinase</keyword>
<keyword evidence="3 9" id="KW-0597">Phosphoprotein</keyword>
<keyword evidence="8" id="KW-0902">Two-component regulatory system</keyword>
<evidence type="ECO:0000256" key="3">
    <source>
        <dbReference type="ARBA" id="ARBA00022553"/>
    </source>
</evidence>
<dbReference type="FunFam" id="3.40.50.2300:FF:000121">
    <property type="entry name" value="Sensor histidine kinase RcsC"/>
    <property type="match status" value="1"/>
</dbReference>
<protein>
    <recommendedName>
        <fullName evidence="2">histidine kinase</fullName>
        <ecNumber evidence="2">2.7.13.3</ecNumber>
    </recommendedName>
</protein>
<dbReference type="InterPro" id="IPR001789">
    <property type="entry name" value="Sig_transdc_resp-reg_receiver"/>
</dbReference>
<dbReference type="AlphaFoldDB" id="A0A926UUX5"/>
<evidence type="ECO:0000256" key="1">
    <source>
        <dbReference type="ARBA" id="ARBA00000085"/>
    </source>
</evidence>
<dbReference type="InterPro" id="IPR011006">
    <property type="entry name" value="CheY-like_superfamily"/>
</dbReference>
<dbReference type="SMART" id="SM00448">
    <property type="entry name" value="REC"/>
    <property type="match status" value="1"/>
</dbReference>
<comment type="catalytic activity">
    <reaction evidence="1">
        <text>ATP + protein L-histidine = ADP + protein N-phospho-L-histidine.</text>
        <dbReference type="EC" id="2.7.13.3"/>
    </reaction>
</comment>
<reference evidence="11 12" key="1">
    <citation type="journal article" date="2015" name="ISME J.">
        <title>Draft Genome Sequence of Streptomyces incarnatus NRRL8089, which Produces the Nucleoside Antibiotic Sinefungin.</title>
        <authorList>
            <person name="Oshima K."/>
            <person name="Hattori M."/>
            <person name="Shimizu H."/>
            <person name="Fukuda K."/>
            <person name="Nemoto M."/>
            <person name="Inagaki K."/>
            <person name="Tamura T."/>
        </authorList>
    </citation>
    <scope>NUCLEOTIDE SEQUENCE [LARGE SCALE GENOMIC DNA]</scope>
    <source>
        <strain evidence="11 12">FACHB-1277</strain>
    </source>
</reference>